<protein>
    <submittedName>
        <fullName evidence="9">Site-2 protease family protein</fullName>
    </submittedName>
</protein>
<feature type="transmembrane region" description="Helical" evidence="7">
    <location>
        <begin position="428"/>
        <end position="450"/>
    </location>
</feature>
<feature type="transmembrane region" description="Helical" evidence="7">
    <location>
        <begin position="233"/>
        <end position="250"/>
    </location>
</feature>
<organism evidence="9 10">
    <name type="scientific">Limnothrix redekei LRLZ20PSL1</name>
    <dbReference type="NCBI Taxonomy" id="3112953"/>
    <lineage>
        <taxon>Bacteria</taxon>
        <taxon>Bacillati</taxon>
        <taxon>Cyanobacteriota</taxon>
        <taxon>Cyanophyceae</taxon>
        <taxon>Pseudanabaenales</taxon>
        <taxon>Pseudanabaenaceae</taxon>
        <taxon>Limnothrix</taxon>
    </lineage>
</organism>
<evidence type="ECO:0000259" key="8">
    <source>
        <dbReference type="Pfam" id="PF02163"/>
    </source>
</evidence>
<evidence type="ECO:0000313" key="10">
    <source>
        <dbReference type="Proteomes" id="UP001604335"/>
    </source>
</evidence>
<evidence type="ECO:0000256" key="5">
    <source>
        <dbReference type="ARBA" id="ARBA00022989"/>
    </source>
</evidence>
<proteinExistence type="inferred from homology"/>
<dbReference type="Proteomes" id="UP001604335">
    <property type="component" value="Unassembled WGS sequence"/>
</dbReference>
<feature type="transmembrane region" description="Helical" evidence="7">
    <location>
        <begin position="359"/>
        <end position="380"/>
    </location>
</feature>
<evidence type="ECO:0000256" key="7">
    <source>
        <dbReference type="SAM" id="Phobius"/>
    </source>
</evidence>
<evidence type="ECO:0000313" key="9">
    <source>
        <dbReference type="EMBL" id="MFG3819484.1"/>
    </source>
</evidence>
<comment type="caution">
    <text evidence="9">The sequence shown here is derived from an EMBL/GenBank/DDBJ whole genome shotgun (WGS) entry which is preliminary data.</text>
</comment>
<keyword evidence="9" id="KW-0378">Hydrolase</keyword>
<evidence type="ECO:0000256" key="6">
    <source>
        <dbReference type="ARBA" id="ARBA00023136"/>
    </source>
</evidence>
<dbReference type="GO" id="GO:0006508">
    <property type="term" value="P:proteolysis"/>
    <property type="evidence" value="ECO:0007669"/>
    <property type="project" value="UniProtKB-KW"/>
</dbReference>
<dbReference type="InterPro" id="IPR008915">
    <property type="entry name" value="Peptidase_M50"/>
</dbReference>
<feature type="transmembrane region" description="Helical" evidence="7">
    <location>
        <begin position="271"/>
        <end position="289"/>
    </location>
</feature>
<dbReference type="EMBL" id="JAZAQF010000091">
    <property type="protein sequence ID" value="MFG3819484.1"/>
    <property type="molecule type" value="Genomic_DNA"/>
</dbReference>
<evidence type="ECO:0000256" key="4">
    <source>
        <dbReference type="ARBA" id="ARBA00022692"/>
    </source>
</evidence>
<keyword evidence="4 7" id="KW-0812">Transmembrane</keyword>
<keyword evidence="9" id="KW-0645">Protease</keyword>
<evidence type="ECO:0000256" key="2">
    <source>
        <dbReference type="ARBA" id="ARBA00004141"/>
    </source>
</evidence>
<feature type="transmembrane region" description="Helical" evidence="7">
    <location>
        <begin position="456"/>
        <end position="475"/>
    </location>
</feature>
<dbReference type="Pfam" id="PF02163">
    <property type="entry name" value="Peptidase_M50"/>
    <property type="match status" value="1"/>
</dbReference>
<accession>A0ABW7CEC1</accession>
<feature type="transmembrane region" description="Helical" evidence="7">
    <location>
        <begin position="301"/>
        <end position="319"/>
    </location>
</feature>
<comment type="similarity">
    <text evidence="3">Belongs to the peptidase M50B family.</text>
</comment>
<gene>
    <name evidence="9" type="ORF">VPK24_17700</name>
</gene>
<sequence>MDRFDAEWLCPDLREHWQLRLIRDAAQQSSAKVYVLSAKDQTQVAIPLSLQEAQTLKYFTGDRTLAAIQTLCEQELNDVPPNWVMQMVQKLIAQGVLQLDTSSETPANPQPRGSLKATVQWLPHPDRPHSLLLRNPDNLEQIELDQEWRSLIEQLGHRSPQDLVIEYEVDPQELRALYGGLAQAEMLVDIPKPVSRKRKWTPLKLLSFRCPLLNPDPWLNQHYHHFLWMRSPWFGRVLAIGLVASVVVMLDQLAAILHEGQVLWQFWDSSLLLPFVLLIALVIAIHELGHAFTLKAYGGTVPHMGILFMMLIPIAYTDSNDAYQLPQHRRAMVFGAGILVQAVLAAIGFWVWLVSGDGTWVHTASYLLMAAATFTLALNFNPLASYDGYYLLTALTGINNLRPQSFQLYQAWFKGKPAPAEPRDRPVLAIYAPFALAYSLLVMGSVLLLVVYWCLIHIPIFAGTLFLGWLFYFCFWPEPQ</sequence>
<keyword evidence="5 7" id="KW-1133">Transmembrane helix</keyword>
<dbReference type="GO" id="GO:0008233">
    <property type="term" value="F:peptidase activity"/>
    <property type="evidence" value="ECO:0007669"/>
    <property type="project" value="UniProtKB-KW"/>
</dbReference>
<dbReference type="CDD" id="cd05709">
    <property type="entry name" value="S2P-M50"/>
    <property type="match status" value="1"/>
</dbReference>
<keyword evidence="6 7" id="KW-0472">Membrane</keyword>
<evidence type="ECO:0000256" key="1">
    <source>
        <dbReference type="ARBA" id="ARBA00001947"/>
    </source>
</evidence>
<feature type="domain" description="Peptidase M50" evidence="8">
    <location>
        <begin position="275"/>
        <end position="379"/>
    </location>
</feature>
<dbReference type="RefSeq" id="WP_393015423.1">
    <property type="nucleotide sequence ID" value="NZ_JAZAQF010000091.1"/>
</dbReference>
<feature type="transmembrane region" description="Helical" evidence="7">
    <location>
        <begin position="331"/>
        <end position="353"/>
    </location>
</feature>
<comment type="subcellular location">
    <subcellularLocation>
        <location evidence="2">Membrane</location>
        <topology evidence="2">Multi-pass membrane protein</topology>
    </subcellularLocation>
</comment>
<evidence type="ECO:0000256" key="3">
    <source>
        <dbReference type="ARBA" id="ARBA00007931"/>
    </source>
</evidence>
<keyword evidence="10" id="KW-1185">Reference proteome</keyword>
<comment type="cofactor">
    <cofactor evidence="1">
        <name>Zn(2+)</name>
        <dbReference type="ChEBI" id="CHEBI:29105"/>
    </cofactor>
</comment>
<reference evidence="10" key="1">
    <citation type="journal article" date="2024" name="Algal Res.">
        <title>Biochemical, toxicological and genomic investigation of a high-biomass producing Limnothrix strain isolated from Italian shallow drinking water reservoir.</title>
        <authorList>
            <person name="Simonazzi M."/>
            <person name="Shishido T.K."/>
            <person name="Delbaje E."/>
            <person name="Wahlsten M."/>
            <person name="Fewer D.P."/>
            <person name="Sivonen K."/>
            <person name="Pezzolesi L."/>
            <person name="Pistocchi R."/>
        </authorList>
    </citation>
    <scope>NUCLEOTIDE SEQUENCE [LARGE SCALE GENOMIC DNA]</scope>
    <source>
        <strain evidence="10">LRLZ20PSL1</strain>
    </source>
</reference>
<name>A0ABW7CEC1_9CYAN</name>